<evidence type="ECO:0000313" key="3">
    <source>
        <dbReference type="EMBL" id="QJF52792.1"/>
    </source>
</evidence>
<dbReference type="InterPro" id="IPR028992">
    <property type="entry name" value="Hedgehog/Intein_dom"/>
</dbReference>
<proteinExistence type="predicted"/>
<dbReference type="InterPro" id="IPR036844">
    <property type="entry name" value="Hint_dom_sf"/>
</dbReference>
<evidence type="ECO:0000259" key="2">
    <source>
        <dbReference type="Pfam" id="PF13403"/>
    </source>
</evidence>
<protein>
    <submittedName>
        <fullName evidence="3">Hint domain-containing protein</fullName>
    </submittedName>
</protein>
<dbReference type="KEGG" id="rpon:G3256_17230"/>
<name>A0A858SY58_9RHOB</name>
<organism evidence="3 4">
    <name type="scientific">Roseobacter ponti</name>
    <dbReference type="NCBI Taxonomy" id="1891787"/>
    <lineage>
        <taxon>Bacteria</taxon>
        <taxon>Pseudomonadati</taxon>
        <taxon>Pseudomonadota</taxon>
        <taxon>Alphaproteobacteria</taxon>
        <taxon>Rhodobacterales</taxon>
        <taxon>Roseobacteraceae</taxon>
        <taxon>Roseobacter</taxon>
    </lineage>
</organism>
<evidence type="ECO:0000256" key="1">
    <source>
        <dbReference type="SAM" id="MobiDB-lite"/>
    </source>
</evidence>
<keyword evidence="4" id="KW-1185">Reference proteome</keyword>
<feature type="compositionally biased region" description="Acidic residues" evidence="1">
    <location>
        <begin position="41"/>
        <end position="58"/>
    </location>
</feature>
<reference evidence="3 4" key="1">
    <citation type="submission" date="2020-02" db="EMBL/GenBank/DDBJ databases">
        <title>Genome sequence of Roseobacter ponti.</title>
        <authorList>
            <person name="Hollensteiner J."/>
            <person name="Schneider D."/>
            <person name="Poehlein A."/>
            <person name="Daniel R."/>
        </authorList>
    </citation>
    <scope>NUCLEOTIDE SEQUENCE [LARGE SCALE GENOMIC DNA]</scope>
    <source>
        <strain evidence="3 4">DSM 106830</strain>
    </source>
</reference>
<dbReference type="Proteomes" id="UP000503308">
    <property type="component" value="Chromosome"/>
</dbReference>
<evidence type="ECO:0000313" key="4">
    <source>
        <dbReference type="Proteomes" id="UP000503308"/>
    </source>
</evidence>
<dbReference type="RefSeq" id="WP_169642009.1">
    <property type="nucleotide sequence ID" value="NZ_CP048788.1"/>
</dbReference>
<dbReference type="SUPFAM" id="SSF51294">
    <property type="entry name" value="Hedgehog/intein (Hint) domain"/>
    <property type="match status" value="1"/>
</dbReference>
<gene>
    <name evidence="3" type="ORF">G3256_17230</name>
</gene>
<dbReference type="Pfam" id="PF13403">
    <property type="entry name" value="Hint_2"/>
    <property type="match status" value="1"/>
</dbReference>
<dbReference type="AlphaFoldDB" id="A0A858SY58"/>
<dbReference type="EMBL" id="CP048788">
    <property type="protein sequence ID" value="QJF52792.1"/>
    <property type="molecule type" value="Genomic_DNA"/>
</dbReference>
<accession>A0A858SY58</accession>
<sequence>MPTRTFYAYGPDALVMDPDTGQTSLAPDYNARDGRTRIEVDDNDNFADGDDSNDEVGDDADQTAVVYDTSGNTLDAGRIYVEEVRWYETSEGNVFSLNVFEIDGEVVGYIPSEPMQAGESYTFIGTTESGEKMKGQQAQDARNQYSFYEQNSVACFGPGTMIATQEGDMPVEWLETSDLVLTRDHGYQPVLWIGRTRLDAGYFRQYPDEAPLCLPAGSLANGTPVHDLCLTGDHRVLLCSARAELLYFSAEVLAPAKAWLDRDVARAVVPQRSFTLTHILCAEHQIILAEGAWVETMFTGSEALRRLSPQDRSRLEDLLGTDFRRQSTARPCVTRKEARLLIDPPARSPDLPHQQRAVRA</sequence>
<feature type="compositionally biased region" description="Basic and acidic residues" evidence="1">
    <location>
        <begin position="30"/>
        <end position="40"/>
    </location>
</feature>
<feature type="region of interest" description="Disordered" evidence="1">
    <location>
        <begin position="28"/>
        <end position="58"/>
    </location>
</feature>
<feature type="domain" description="Hedgehog/Intein (Hint)" evidence="2">
    <location>
        <begin position="155"/>
        <end position="300"/>
    </location>
</feature>